<comment type="similarity">
    <text evidence="1">Belongs to the EutB family.</text>
</comment>
<keyword evidence="3" id="KW-1185">Reference proteome</keyword>
<dbReference type="OrthoDB" id="9770909at2"/>
<dbReference type="Gene3D" id="3.20.20.70">
    <property type="entry name" value="Aldolase class I"/>
    <property type="match status" value="1"/>
</dbReference>
<feature type="binding site" evidence="1">
    <location>
        <position position="287"/>
    </location>
    <ligand>
        <name>substrate</name>
    </ligand>
</feature>
<dbReference type="Gene3D" id="1.10.220.70">
    <property type="entry name" value="lyase"/>
    <property type="match status" value="1"/>
</dbReference>
<dbReference type="InterPro" id="IPR013785">
    <property type="entry name" value="Aldolase_TIM"/>
</dbReference>
<feature type="binding site" evidence="1">
    <location>
        <position position="246"/>
    </location>
    <ligand>
        <name>adenosylcob(III)alamin</name>
        <dbReference type="ChEBI" id="CHEBI:18408"/>
    </ligand>
</feature>
<comment type="subunit">
    <text evidence="1">The basic unit is a heterodimer which dimerizes to form tetramers. The heterotetramers trimerize; 6 large subunits form a core ring with 6 small subunits projecting outwards.</text>
</comment>
<evidence type="ECO:0000256" key="1">
    <source>
        <dbReference type="HAMAP-Rule" id="MF_00861"/>
    </source>
</evidence>
<dbReference type="AlphaFoldDB" id="A0A3G1KS41"/>
<proteinExistence type="inferred from homology"/>
<comment type="pathway">
    <text evidence="1">Amine and polyamine degradation; ethanolamine degradation.</text>
</comment>
<dbReference type="GO" id="GO:0031471">
    <property type="term" value="C:ethanolamine degradation polyhedral organelle"/>
    <property type="evidence" value="ECO:0007669"/>
    <property type="project" value="UniProtKB-UniRule"/>
</dbReference>
<dbReference type="InterPro" id="IPR044941">
    <property type="entry name" value="EutB_N_sf"/>
</dbReference>
<dbReference type="GO" id="GO:0046336">
    <property type="term" value="P:ethanolamine catabolic process"/>
    <property type="evidence" value="ECO:0007669"/>
    <property type="project" value="UniProtKB-UniRule"/>
</dbReference>
<keyword evidence="1" id="KW-0846">Cobalamin</keyword>
<comment type="subcellular location">
    <subcellularLocation>
        <location evidence="1">Bacterial microcompartment</location>
    </subcellularLocation>
</comment>
<dbReference type="InterPro" id="IPR044939">
    <property type="entry name" value="EutB_dom_2_sf"/>
</dbReference>
<reference evidence="2 3" key="1">
    <citation type="submission" date="2016-10" db="EMBL/GenBank/DDBJ databases">
        <title>Complete Genome Sequence of Peptococcaceae strain DCMF.</title>
        <authorList>
            <person name="Edwards R.J."/>
            <person name="Holland S.I."/>
            <person name="Deshpande N.P."/>
            <person name="Wong Y.K."/>
            <person name="Ertan H."/>
            <person name="Manefield M."/>
            <person name="Russell T.L."/>
            <person name="Lee M.J."/>
        </authorList>
    </citation>
    <scope>NUCLEOTIDE SEQUENCE [LARGE SCALE GENOMIC DNA]</scope>
    <source>
        <strain evidence="2 3">DCMF</strain>
    </source>
</reference>
<dbReference type="Gene3D" id="2.30.170.30">
    <property type="entry name" value="ethanolamine ammonia-lyase heavy chain domain like"/>
    <property type="match status" value="1"/>
</dbReference>
<feature type="binding site" evidence="1">
    <location>
        <position position="194"/>
    </location>
    <ligand>
        <name>adenosylcob(III)alamin</name>
        <dbReference type="ChEBI" id="CHEBI:18408"/>
    </ligand>
</feature>
<sequence length="454" mass="50045">MNLTAKVYNKLFTFKTVKEVLAKANEEKSGDLLAGIGATSASERVAAKLVLSRLTLEDIYNNPVIPYEIDEVTRVIYDGLNIAIYNQFKNYTIGQLREYVLDSDTTNEDLKHLGRGLTSEMIAAVAKLMSNLDLVYASKKMRIQAHCNTTIGVPGTLAFRNQPNHPTDSVPGIMASIKEGLTFGSGDAVIGINPVEDNAETVKRQLEAVKEFMHKWEIPTQVCVLAHVTTQMKAIEKGAPEDLVFQSIAGTQAANDAFGVTKAILEEAYDLAERKGTGTGPNLLYFETGQGSEISLECHHDVDEMTLEARTYGFGRKFKPFMVNNVSGFIGPETIYDGREVIRADLEDLFMGKLHGLPMGIAPCYTNHMKADQNDQEIGTMLCAMAGSNYFMGVPGGDDIMLSYQDTSYHDDASVREILGLRPLPEFEKWLEKLGVMEEGRLTKKAGDPSIFDK</sequence>
<feature type="binding site" evidence="1">
    <location>
        <begin position="160"/>
        <end position="162"/>
    </location>
    <ligand>
        <name>substrate</name>
    </ligand>
</feature>
<comment type="function">
    <text evidence="1">Catalyzes the deamination of various vicinal amino-alcohols to oxo compounds. Allows this organism to utilize ethanolamine as the sole source of nitrogen and carbon in the presence of vitamin B12.</text>
</comment>
<organism evidence="2 3">
    <name type="scientific">Formimonas warabiya</name>
    <dbReference type="NCBI Taxonomy" id="1761012"/>
    <lineage>
        <taxon>Bacteria</taxon>
        <taxon>Bacillati</taxon>
        <taxon>Bacillota</taxon>
        <taxon>Clostridia</taxon>
        <taxon>Eubacteriales</taxon>
        <taxon>Peptococcaceae</taxon>
        <taxon>Candidatus Formimonas</taxon>
    </lineage>
</organism>
<dbReference type="EMBL" id="CP017634">
    <property type="protein sequence ID" value="ATW25323.1"/>
    <property type="molecule type" value="Genomic_DNA"/>
</dbReference>
<dbReference type="GO" id="GO:0005829">
    <property type="term" value="C:cytosol"/>
    <property type="evidence" value="ECO:0007669"/>
    <property type="project" value="TreeGrafter"/>
</dbReference>
<dbReference type="NCBIfam" id="NF011649">
    <property type="entry name" value="PRK15067.1"/>
    <property type="match status" value="1"/>
</dbReference>
<dbReference type="InterPro" id="IPR010628">
    <property type="entry name" value="EutB"/>
</dbReference>
<name>A0A3G1KS41_FORW1</name>
<dbReference type="EC" id="4.3.1.7" evidence="1"/>
<feature type="binding site" evidence="1">
    <location>
        <position position="193"/>
    </location>
    <ligand>
        <name>substrate</name>
    </ligand>
</feature>
<dbReference type="GO" id="GO:0008851">
    <property type="term" value="F:ethanolamine ammonia-lyase activity"/>
    <property type="evidence" value="ECO:0007669"/>
    <property type="project" value="UniProtKB-UniRule"/>
</dbReference>
<comment type="catalytic activity">
    <reaction evidence="1">
        <text>ethanolamine = acetaldehyde + NH4(+)</text>
        <dbReference type="Rhea" id="RHEA:15313"/>
        <dbReference type="ChEBI" id="CHEBI:15343"/>
        <dbReference type="ChEBI" id="CHEBI:28938"/>
        <dbReference type="ChEBI" id="CHEBI:57603"/>
        <dbReference type="EC" id="4.3.1.7"/>
    </reaction>
</comment>
<dbReference type="GO" id="GO:0031419">
    <property type="term" value="F:cobalamin binding"/>
    <property type="evidence" value="ECO:0007669"/>
    <property type="project" value="UniProtKB-UniRule"/>
</dbReference>
<dbReference type="Pfam" id="PF06751">
    <property type="entry name" value="EutB"/>
    <property type="match status" value="1"/>
</dbReference>
<keyword evidence="1" id="KW-1283">Bacterial microcompartment</keyword>
<accession>A0A3G1KS41</accession>
<dbReference type="UniPathway" id="UPA00560"/>
<dbReference type="HAMAP" id="MF_00861">
    <property type="entry name" value="EutB"/>
    <property type="match status" value="1"/>
</dbReference>
<dbReference type="Proteomes" id="UP000323521">
    <property type="component" value="Chromosome"/>
</dbReference>
<dbReference type="PANTHER" id="PTHR39329">
    <property type="entry name" value="ETHANOLAMINE AMMONIA-LYASE HEAVY CHAIN"/>
    <property type="match status" value="1"/>
</dbReference>
<evidence type="ECO:0000313" key="3">
    <source>
        <dbReference type="Proteomes" id="UP000323521"/>
    </source>
</evidence>
<dbReference type="RefSeq" id="WP_148134577.1">
    <property type="nucleotide sequence ID" value="NZ_CP017634.1"/>
</dbReference>
<dbReference type="GO" id="GO:0009350">
    <property type="term" value="C:ethanolamine ammonia-lyase complex"/>
    <property type="evidence" value="ECO:0007669"/>
    <property type="project" value="UniProtKB-UniRule"/>
</dbReference>
<comment type="cofactor">
    <cofactor evidence="1">
        <name>adenosylcob(III)alamin</name>
        <dbReference type="ChEBI" id="CHEBI:18408"/>
    </cofactor>
    <text evidence="1">Binds between the large and small subunits.</text>
</comment>
<dbReference type="PIRSF" id="PIRSF018788">
    <property type="entry name" value="EutB"/>
    <property type="match status" value="1"/>
</dbReference>
<dbReference type="KEGG" id="fwa:DCMF_11580"/>
<dbReference type="PANTHER" id="PTHR39329:SF1">
    <property type="entry name" value="ETHANOLAMINE AMMONIA-LYASE LARGE SUBUNIT"/>
    <property type="match status" value="1"/>
</dbReference>
<evidence type="ECO:0000313" key="2">
    <source>
        <dbReference type="EMBL" id="ATW25323.1"/>
    </source>
</evidence>
<feature type="binding site" evidence="1">
    <location>
        <position position="295"/>
    </location>
    <ligand>
        <name>adenosylcob(III)alamin</name>
        <dbReference type="ChEBI" id="CHEBI:18408"/>
    </ligand>
</feature>
<dbReference type="GO" id="GO:0006520">
    <property type="term" value="P:amino acid metabolic process"/>
    <property type="evidence" value="ECO:0007669"/>
    <property type="project" value="InterPro"/>
</dbReference>
<comment type="caution">
    <text evidence="1">Lacks conserved residue(s) required for the propagation of feature annotation.</text>
</comment>
<gene>
    <name evidence="1" type="primary">eutB</name>
    <name evidence="2" type="ORF">DCMF_11580</name>
</gene>
<keyword evidence="1" id="KW-0170">Cobalt</keyword>
<keyword evidence="1 2" id="KW-0456">Lyase</keyword>
<protein>
    <recommendedName>
        <fullName evidence="1">Ethanolamine ammonia-lyase large subunit</fullName>
        <shortName evidence="1">EAL large subunit</shortName>
        <ecNumber evidence="1">4.3.1.7</ecNumber>
    </recommendedName>
</protein>
<feature type="binding site" evidence="1">
    <location>
        <position position="401"/>
    </location>
    <ligand>
        <name>adenosylcob(III)alamin</name>
        <dbReference type="ChEBI" id="CHEBI:18408"/>
    </ligand>
</feature>